<name>A0AAD6V1L2_9AGAR</name>
<keyword evidence="2" id="KW-1185">Reference proteome</keyword>
<dbReference type="AlphaFoldDB" id="A0AAD6V1L2"/>
<proteinExistence type="predicted"/>
<dbReference type="Pfam" id="PF18759">
    <property type="entry name" value="Plavaka"/>
    <property type="match status" value="1"/>
</dbReference>
<dbReference type="EMBL" id="JARJCW010000093">
    <property type="protein sequence ID" value="KAJ7195054.1"/>
    <property type="molecule type" value="Genomic_DNA"/>
</dbReference>
<evidence type="ECO:0000313" key="1">
    <source>
        <dbReference type="EMBL" id="KAJ7195054.1"/>
    </source>
</evidence>
<accession>A0AAD6V1L2</accession>
<comment type="caution">
    <text evidence="1">The sequence shown here is derived from an EMBL/GenBank/DDBJ whole genome shotgun (WGS) entry which is preliminary data.</text>
</comment>
<evidence type="ECO:0000313" key="2">
    <source>
        <dbReference type="Proteomes" id="UP001219525"/>
    </source>
</evidence>
<sequence length="67" mass="7911">QPYNVWYRDPDIVMKNLLDNMDLAGAFDTAPYVELNAEGKRRLEQLHVCQFRLETCSKTFNMTPWCI</sequence>
<dbReference type="InterPro" id="IPR041078">
    <property type="entry name" value="Plavaka"/>
</dbReference>
<organism evidence="1 2">
    <name type="scientific">Mycena pura</name>
    <dbReference type="NCBI Taxonomy" id="153505"/>
    <lineage>
        <taxon>Eukaryota</taxon>
        <taxon>Fungi</taxon>
        <taxon>Dikarya</taxon>
        <taxon>Basidiomycota</taxon>
        <taxon>Agaricomycotina</taxon>
        <taxon>Agaricomycetes</taxon>
        <taxon>Agaricomycetidae</taxon>
        <taxon>Agaricales</taxon>
        <taxon>Marasmiineae</taxon>
        <taxon>Mycenaceae</taxon>
        <taxon>Mycena</taxon>
    </lineage>
</organism>
<dbReference type="Proteomes" id="UP001219525">
    <property type="component" value="Unassembled WGS sequence"/>
</dbReference>
<feature type="non-terminal residue" evidence="1">
    <location>
        <position position="1"/>
    </location>
</feature>
<protein>
    <submittedName>
        <fullName evidence="1">Uncharacterized protein</fullName>
    </submittedName>
</protein>
<reference evidence="1" key="1">
    <citation type="submission" date="2023-03" db="EMBL/GenBank/DDBJ databases">
        <title>Massive genome expansion in bonnet fungi (Mycena s.s.) driven by repeated elements and novel gene families across ecological guilds.</title>
        <authorList>
            <consortium name="Lawrence Berkeley National Laboratory"/>
            <person name="Harder C.B."/>
            <person name="Miyauchi S."/>
            <person name="Viragh M."/>
            <person name="Kuo A."/>
            <person name="Thoen E."/>
            <person name="Andreopoulos B."/>
            <person name="Lu D."/>
            <person name="Skrede I."/>
            <person name="Drula E."/>
            <person name="Henrissat B."/>
            <person name="Morin E."/>
            <person name="Kohler A."/>
            <person name="Barry K."/>
            <person name="LaButti K."/>
            <person name="Morin E."/>
            <person name="Salamov A."/>
            <person name="Lipzen A."/>
            <person name="Mereny Z."/>
            <person name="Hegedus B."/>
            <person name="Baldrian P."/>
            <person name="Stursova M."/>
            <person name="Weitz H."/>
            <person name="Taylor A."/>
            <person name="Grigoriev I.V."/>
            <person name="Nagy L.G."/>
            <person name="Martin F."/>
            <person name="Kauserud H."/>
        </authorList>
    </citation>
    <scope>NUCLEOTIDE SEQUENCE</scope>
    <source>
        <strain evidence="1">9144</strain>
    </source>
</reference>
<gene>
    <name evidence="1" type="ORF">GGX14DRAFT_377306</name>
</gene>